<proteinExistence type="predicted"/>
<dbReference type="PANTHER" id="PTHR40254:SF1">
    <property type="entry name" value="BLR0577 PROTEIN"/>
    <property type="match status" value="1"/>
</dbReference>
<evidence type="ECO:0000259" key="1">
    <source>
        <dbReference type="Pfam" id="PF13454"/>
    </source>
</evidence>
<dbReference type="InterPro" id="IPR036188">
    <property type="entry name" value="FAD/NAD-bd_sf"/>
</dbReference>
<dbReference type="PANTHER" id="PTHR40254">
    <property type="entry name" value="BLR0577 PROTEIN"/>
    <property type="match status" value="1"/>
</dbReference>
<dbReference type="RefSeq" id="WP_220379733.1">
    <property type="nucleotide sequence ID" value="NZ_CP080544.1"/>
</dbReference>
<dbReference type="Gene3D" id="1.25.40.10">
    <property type="entry name" value="Tetratricopeptide repeat domain"/>
    <property type="match status" value="1"/>
</dbReference>
<evidence type="ECO:0000313" key="2">
    <source>
        <dbReference type="EMBL" id="QYR52913.1"/>
    </source>
</evidence>
<dbReference type="Proteomes" id="UP000824755">
    <property type="component" value="Chromosome"/>
</dbReference>
<feature type="domain" description="FAD-dependent urate hydroxylase HpyO/Asp monooxygenase CreE-like FAD/NAD(P)-binding" evidence="1">
    <location>
        <begin position="20"/>
        <end position="166"/>
    </location>
</feature>
<dbReference type="Gene3D" id="3.50.50.60">
    <property type="entry name" value="FAD/NAD(P)-binding domain"/>
    <property type="match status" value="1"/>
</dbReference>
<evidence type="ECO:0000313" key="3">
    <source>
        <dbReference type="Proteomes" id="UP000824755"/>
    </source>
</evidence>
<name>A0ABX8WQ79_9GAMM</name>
<protein>
    <submittedName>
        <fullName evidence="2">FAD/NAD(P)-binding protein</fullName>
    </submittedName>
</protein>
<dbReference type="InterPro" id="IPR038732">
    <property type="entry name" value="HpyO/CreE_NAD-binding"/>
</dbReference>
<dbReference type="SUPFAM" id="SSF48452">
    <property type="entry name" value="TPR-like"/>
    <property type="match status" value="1"/>
</dbReference>
<dbReference type="InterPro" id="IPR052189">
    <property type="entry name" value="L-asp_N-monooxygenase_NS-form"/>
</dbReference>
<dbReference type="InterPro" id="IPR011990">
    <property type="entry name" value="TPR-like_helical_dom_sf"/>
</dbReference>
<keyword evidence="3" id="KW-1185">Reference proteome</keyword>
<accession>A0ABX8WQ79</accession>
<gene>
    <name evidence="2" type="ORF">H8L67_10145</name>
</gene>
<reference evidence="2 3" key="1">
    <citation type="submission" date="2021-08" db="EMBL/GenBank/DDBJ databases">
        <title>Lysobacter sp. strain CJ11 Genome sequencing and assembly.</title>
        <authorList>
            <person name="Kim I."/>
        </authorList>
    </citation>
    <scope>NUCLEOTIDE SEQUENCE [LARGE SCALE GENOMIC DNA]</scope>
    <source>
        <strain evidence="2 3">CJ11</strain>
    </source>
</reference>
<dbReference type="EMBL" id="CP080544">
    <property type="protein sequence ID" value="QYR52913.1"/>
    <property type="molecule type" value="Genomic_DNA"/>
</dbReference>
<sequence length="890" mass="95464">MNLNVLADMDPNTQMPMPVAIVGGGASGCLVATHLLSLLPEGTRIVLFDDTDALASGVAYSTPDPLHLLNVPAAGMSAFPHAPGHFVAWLHRNVDAGIQASDFVPRAHYGRYLKAVLDDAVAQAQGVGLDIQRARVVDIRKEDAHYVLTDQSGRETRARHVVLASGLKQDPTWASDALQRDAHFIADPWTQALPADGDLLMVGAGLTMIDLALSADRPGRKIHVLSRTGMLPHVHASPPSPPVQPPAGITRLQDLDALRGRLAWHFERVRAATGDWRPALDGLRPITARLWQQLSESDKQRFLREDARNWDVHRHRMPPITAERLDTLISSGRLLQHRGEIGSIAPSADGLTVTLTDGTRLTVSAIVNCTGAVATLHSDPLLSALAAGGLAKSGPADLGIATREDGAVLDANGAAGGLFALGALRRGDLWESTAMPEIRAQAQALATLLNHRLRNGDVPMQRDAYGNVLPTSAEAAAEYNRALSRLLRIQDGVEAALERAIAIDPQFVQAHAALALLGNEWCLEGEGKTALAAALVAADSQLLDARTRSFLTAVEARLQRDAQTGAEALLQHIANFPRDAFAVGVAVPSVAFGGLTAGSHTASFIESLGKAYGDDPWYASQLGFIRQEQGRLDEAAVLVDYALSCDPSFGHAAHAKAHIHYERGEHAEGLAWLEQWIATQAATTNHRSHFSWHAALHELMLGDTEAFHRRYMRDLAPPKVSGCRILMDAGALLWRGRMTGAWENEPCVREVIEAAPSTWFEAPPSAFAAMHVALALATASDAQRLRQLLSYAESHEDALFTSTIAPLCRGLIAAVAGDWKSVSPHLETALSHIEDVGASKAQCDVVEDTIVHALAMSGQTEAAIGLLETRLARRASPLDTRRLHELKAGG</sequence>
<organism evidence="2 3">
    <name type="scientific">Lysobacter soyae</name>
    <dbReference type="NCBI Taxonomy" id="2764185"/>
    <lineage>
        <taxon>Bacteria</taxon>
        <taxon>Pseudomonadati</taxon>
        <taxon>Pseudomonadota</taxon>
        <taxon>Gammaproteobacteria</taxon>
        <taxon>Lysobacterales</taxon>
        <taxon>Lysobacteraceae</taxon>
        <taxon>Lysobacter</taxon>
    </lineage>
</organism>
<dbReference type="SUPFAM" id="SSF51905">
    <property type="entry name" value="FAD/NAD(P)-binding domain"/>
    <property type="match status" value="2"/>
</dbReference>
<dbReference type="Pfam" id="PF13454">
    <property type="entry name" value="NAD_binding_9"/>
    <property type="match status" value="1"/>
</dbReference>